<comment type="similarity">
    <text evidence="14">Belongs to the TRAFAC class TrmE-Era-EngA-EngB-Septin-like GTPase superfamily. FeoB GTPase (TC 9.A.8) family.</text>
</comment>
<dbReference type="NCBIfam" id="TIGR00437">
    <property type="entry name" value="feoB"/>
    <property type="match status" value="1"/>
</dbReference>
<dbReference type="Pfam" id="PF17910">
    <property type="entry name" value="FeoB_Cyto"/>
    <property type="match status" value="1"/>
</dbReference>
<evidence type="ECO:0000313" key="17">
    <source>
        <dbReference type="Proteomes" id="UP001568358"/>
    </source>
</evidence>
<dbReference type="PRINTS" id="PR00326">
    <property type="entry name" value="GTP1OBG"/>
</dbReference>
<feature type="transmembrane region" description="Helical" evidence="14">
    <location>
        <begin position="358"/>
        <end position="378"/>
    </location>
</feature>
<sequence>MSKEIKVALAGNPNSGKTTAFNAITGARQHVGNYPGITVDKKEGFTSVGENKIHLIDLPGTYSLTAYTMEEIVARNVVADQRPDVVIDVLNAGALERNLYLAIQLMEMGAPLVLALNMMDEANKQGMKIDLAKLSELLNVPVVETVARTGDGIPSLMEATVKCAAENQGKKWEPLSISYGPDLDPALDKLIALIEENNVLTDRYPARWTAIKYLESDDEIIQLGREMHPVSAELEEIVKDVSKHLESTLATYPEAVIADYRYGFITSIIRQGVVTRLDATADRVALSDKIDRVVTHRFLGPLIMFGIMYLIYQITFTFSETPVGWFENFFGWLGGIVDANMSEGLLKSLIVSGVIDGVGGVMGFVPLIMFMFLQIALLEDSGYMARVAYMLDRVFRFFGLHGCSVMPFIVSGGIAGGCAVPGVMAARTLRSPKEKLATLITAPFMACGAKLPVFLLFVGIFFKEHQAMVMFLITMVAWACALIVSKILRNTVIKGESTPFVMELPPYRFPTMRGLFIHTWERTWQYIKKAGTVILAISILIWAAMTFPNLPADQVAAFDAQKTVVQEQIDSANASGAPAAELEEKLAMIENDEAEATLKNSYAGSIGVALEPVMRPAGFDWRTNIALVGGFAAKEVIVSTLGTAYSLGDVDPEDAAPLAERIAQDPNWTPSTAIAFLLFVLLYAPCFVTVVAIKQEAGSWKWALFSVVFNTGLAYIVAVAVVQIGKLL</sequence>
<evidence type="ECO:0000256" key="11">
    <source>
        <dbReference type="ARBA" id="ARBA00023136"/>
    </source>
</evidence>
<keyword evidence="3" id="KW-1003">Cell membrane</keyword>
<dbReference type="InterPro" id="IPR027417">
    <property type="entry name" value="P-loop_NTPase"/>
</dbReference>
<keyword evidence="6" id="KW-0547">Nucleotide-binding</keyword>
<keyword evidence="2 14" id="KW-0813">Transport</keyword>
<evidence type="ECO:0000256" key="12">
    <source>
        <dbReference type="ARBA" id="ARBA00031200"/>
    </source>
</evidence>
<dbReference type="InterPro" id="IPR041069">
    <property type="entry name" value="FeoB_Cyto"/>
</dbReference>
<proteinExistence type="inferred from homology"/>
<dbReference type="InterPro" id="IPR006073">
    <property type="entry name" value="GTP-bd"/>
</dbReference>
<feature type="transmembrane region" description="Helical" evidence="14">
    <location>
        <begin position="526"/>
        <end position="545"/>
    </location>
</feature>
<keyword evidence="8 14" id="KW-0408">Iron</keyword>
<keyword evidence="17" id="KW-1185">Reference proteome</keyword>
<dbReference type="Proteomes" id="UP001568358">
    <property type="component" value="Unassembled WGS sequence"/>
</dbReference>
<evidence type="ECO:0000256" key="6">
    <source>
        <dbReference type="ARBA" id="ARBA00022741"/>
    </source>
</evidence>
<keyword evidence="10 14" id="KW-0342">GTP-binding</keyword>
<name>A0ABV4JX18_9BACT</name>
<dbReference type="InterPro" id="IPR030389">
    <property type="entry name" value="G_FEOB_dom"/>
</dbReference>
<keyword evidence="11 14" id="KW-0472">Membrane</keyword>
<keyword evidence="7 14" id="KW-1133">Transmembrane helix</keyword>
<dbReference type="CDD" id="cd01879">
    <property type="entry name" value="FeoB"/>
    <property type="match status" value="1"/>
</dbReference>
<dbReference type="Pfam" id="PF07664">
    <property type="entry name" value="FeoB_C"/>
    <property type="match status" value="1"/>
</dbReference>
<reference evidence="16 17" key="1">
    <citation type="submission" date="2024-07" db="EMBL/GenBank/DDBJ databases">
        <title>Active virus-host system and metabolic interactions in a Lokiarchaeon culture.</title>
        <authorList>
            <person name="Ponce Toledo R.I."/>
            <person name="Rodrigues Oliveira T."/>
            <person name="Schleper C."/>
        </authorList>
    </citation>
    <scope>NUCLEOTIDE SEQUENCE [LARGE SCALE GENOMIC DNA]</scope>
    <source>
        <strain evidence="16 17">B35</strain>
    </source>
</reference>
<evidence type="ECO:0000256" key="9">
    <source>
        <dbReference type="ARBA" id="ARBA00023065"/>
    </source>
</evidence>
<dbReference type="NCBIfam" id="TIGR00231">
    <property type="entry name" value="small_GTP"/>
    <property type="match status" value="1"/>
</dbReference>
<evidence type="ECO:0000256" key="14">
    <source>
        <dbReference type="RuleBase" id="RU362098"/>
    </source>
</evidence>
<keyword evidence="4 14" id="KW-0410">Iron transport</keyword>
<dbReference type="SUPFAM" id="SSF52540">
    <property type="entry name" value="P-loop containing nucleoside triphosphate hydrolases"/>
    <property type="match status" value="1"/>
</dbReference>
<evidence type="ECO:0000313" key="16">
    <source>
        <dbReference type="EMBL" id="MEZ6854038.1"/>
    </source>
</evidence>
<evidence type="ECO:0000256" key="1">
    <source>
        <dbReference type="ARBA" id="ARBA00004651"/>
    </source>
</evidence>
<evidence type="ECO:0000259" key="15">
    <source>
        <dbReference type="PROSITE" id="PS51711"/>
    </source>
</evidence>
<evidence type="ECO:0000256" key="3">
    <source>
        <dbReference type="ARBA" id="ARBA00022475"/>
    </source>
</evidence>
<dbReference type="Pfam" id="PF02421">
    <property type="entry name" value="FeoB_N"/>
    <property type="match status" value="1"/>
</dbReference>
<evidence type="ECO:0000256" key="2">
    <source>
        <dbReference type="ARBA" id="ARBA00022448"/>
    </source>
</evidence>
<dbReference type="InterPro" id="IPR011642">
    <property type="entry name" value="Gate_dom"/>
</dbReference>
<protein>
    <recommendedName>
        <fullName evidence="12 13">Ferrous iron transport protein B</fullName>
    </recommendedName>
</protein>
<comment type="subcellular location">
    <subcellularLocation>
        <location evidence="14">Cell inner membrane</location>
        <topology evidence="14">Multi-pass membrane protein</topology>
    </subcellularLocation>
    <subcellularLocation>
        <location evidence="1">Cell membrane</location>
        <topology evidence="1">Multi-pass membrane protein</topology>
    </subcellularLocation>
</comment>
<evidence type="ECO:0000256" key="10">
    <source>
        <dbReference type="ARBA" id="ARBA00023134"/>
    </source>
</evidence>
<accession>A0ABV4JX18</accession>
<evidence type="ECO:0000256" key="5">
    <source>
        <dbReference type="ARBA" id="ARBA00022692"/>
    </source>
</evidence>
<gene>
    <name evidence="16" type="primary">feoB</name>
    <name evidence="16" type="ORF">AB2Z07_10945</name>
</gene>
<feature type="transmembrane region" description="Helical" evidence="14">
    <location>
        <begin position="468"/>
        <end position="488"/>
    </location>
</feature>
<feature type="transmembrane region" description="Helical" evidence="14">
    <location>
        <begin position="702"/>
        <end position="725"/>
    </location>
</feature>
<dbReference type="InterPro" id="IPR011640">
    <property type="entry name" value="Fe2_transport_prot_B_C"/>
</dbReference>
<feature type="transmembrane region" description="Helical" evidence="14">
    <location>
        <begin position="298"/>
        <end position="317"/>
    </location>
</feature>
<dbReference type="PANTHER" id="PTHR43185:SF1">
    <property type="entry name" value="FE(2+) TRANSPORTER FEOB"/>
    <property type="match status" value="1"/>
</dbReference>
<evidence type="ECO:0000256" key="7">
    <source>
        <dbReference type="ARBA" id="ARBA00022989"/>
    </source>
</evidence>
<keyword evidence="9" id="KW-0406">Ion transport</keyword>
<feature type="transmembrane region" description="Helical" evidence="14">
    <location>
        <begin position="673"/>
        <end position="693"/>
    </location>
</feature>
<dbReference type="PANTHER" id="PTHR43185">
    <property type="entry name" value="FERROUS IRON TRANSPORT PROTEIN B"/>
    <property type="match status" value="1"/>
</dbReference>
<dbReference type="Gene3D" id="1.10.287.1770">
    <property type="match status" value="1"/>
</dbReference>
<feature type="transmembrane region" description="Helical" evidence="14">
    <location>
        <begin position="436"/>
        <end position="462"/>
    </location>
</feature>
<dbReference type="Pfam" id="PF07670">
    <property type="entry name" value="Gate"/>
    <property type="match status" value="2"/>
</dbReference>
<organism evidence="16 17">
    <name type="scientific">Halodesulfovibrio aestuarii</name>
    <dbReference type="NCBI Taxonomy" id="126333"/>
    <lineage>
        <taxon>Bacteria</taxon>
        <taxon>Pseudomonadati</taxon>
        <taxon>Thermodesulfobacteriota</taxon>
        <taxon>Desulfovibrionia</taxon>
        <taxon>Desulfovibrionales</taxon>
        <taxon>Desulfovibrionaceae</taxon>
        <taxon>Halodesulfovibrio</taxon>
    </lineage>
</organism>
<dbReference type="PROSITE" id="PS51711">
    <property type="entry name" value="G_FEOB"/>
    <property type="match status" value="1"/>
</dbReference>
<dbReference type="InterPro" id="IPR050860">
    <property type="entry name" value="FeoB_GTPase"/>
</dbReference>
<comment type="function">
    <text evidence="14">Probable transporter of a GTP-driven Fe(2+) uptake system.</text>
</comment>
<evidence type="ECO:0000256" key="13">
    <source>
        <dbReference type="NCBIfam" id="TIGR00437"/>
    </source>
</evidence>
<dbReference type="InterPro" id="IPR003373">
    <property type="entry name" value="Fe2_transport_prot-B"/>
</dbReference>
<dbReference type="Gene3D" id="3.40.50.300">
    <property type="entry name" value="P-loop containing nucleotide triphosphate hydrolases"/>
    <property type="match status" value="1"/>
</dbReference>
<feature type="domain" description="FeoB-type G" evidence="15">
    <location>
        <begin position="4"/>
        <end position="166"/>
    </location>
</feature>
<dbReference type="RefSeq" id="WP_371150649.1">
    <property type="nucleotide sequence ID" value="NZ_CP192217.1"/>
</dbReference>
<evidence type="ECO:0000256" key="4">
    <source>
        <dbReference type="ARBA" id="ARBA00022496"/>
    </source>
</evidence>
<evidence type="ECO:0000256" key="8">
    <source>
        <dbReference type="ARBA" id="ARBA00023004"/>
    </source>
</evidence>
<feature type="transmembrane region" description="Helical" evidence="14">
    <location>
        <begin position="329"/>
        <end position="346"/>
    </location>
</feature>
<feature type="transmembrane region" description="Helical" evidence="14">
    <location>
        <begin position="398"/>
        <end position="424"/>
    </location>
</feature>
<dbReference type="EMBL" id="JBFSOO010000007">
    <property type="protein sequence ID" value="MEZ6854038.1"/>
    <property type="molecule type" value="Genomic_DNA"/>
</dbReference>
<dbReference type="InterPro" id="IPR005225">
    <property type="entry name" value="Small_GTP-bd"/>
</dbReference>
<comment type="caution">
    <text evidence="16">The sequence shown here is derived from an EMBL/GenBank/DDBJ whole genome shotgun (WGS) entry which is preliminary data.</text>
</comment>
<keyword evidence="5 14" id="KW-0812">Transmembrane</keyword>